<dbReference type="AlphaFoldDB" id="A0A016TG48"/>
<reference evidence="2" key="1">
    <citation type="journal article" date="2015" name="Nat. Genet.">
        <title>The genome and transcriptome of the zoonotic hookworm Ancylostoma ceylanicum identify infection-specific gene families.</title>
        <authorList>
            <person name="Schwarz E.M."/>
            <person name="Hu Y."/>
            <person name="Antoshechkin I."/>
            <person name="Miller M.M."/>
            <person name="Sternberg P.W."/>
            <person name="Aroian R.V."/>
        </authorList>
    </citation>
    <scope>NUCLEOTIDE SEQUENCE</scope>
    <source>
        <strain evidence="2">HY135</strain>
    </source>
</reference>
<dbReference type="Proteomes" id="UP000024635">
    <property type="component" value="Unassembled WGS sequence"/>
</dbReference>
<comment type="caution">
    <text evidence="1">The sequence shown here is derived from an EMBL/GenBank/DDBJ whole genome shotgun (WGS) entry which is preliminary data.</text>
</comment>
<proteinExistence type="predicted"/>
<gene>
    <name evidence="1" type="primary">Acey_s0105.g3662</name>
    <name evidence="1" type="ORF">Y032_0105g3662</name>
</gene>
<protein>
    <submittedName>
        <fullName evidence="1">Uncharacterized protein</fullName>
    </submittedName>
</protein>
<keyword evidence="2" id="KW-1185">Reference proteome</keyword>
<organism evidence="1 2">
    <name type="scientific">Ancylostoma ceylanicum</name>
    <dbReference type="NCBI Taxonomy" id="53326"/>
    <lineage>
        <taxon>Eukaryota</taxon>
        <taxon>Metazoa</taxon>
        <taxon>Ecdysozoa</taxon>
        <taxon>Nematoda</taxon>
        <taxon>Chromadorea</taxon>
        <taxon>Rhabditida</taxon>
        <taxon>Rhabditina</taxon>
        <taxon>Rhabditomorpha</taxon>
        <taxon>Strongyloidea</taxon>
        <taxon>Ancylostomatidae</taxon>
        <taxon>Ancylostomatinae</taxon>
        <taxon>Ancylostoma</taxon>
    </lineage>
</organism>
<dbReference type="EMBL" id="JARK01001441">
    <property type="protein sequence ID" value="EYC01630.1"/>
    <property type="molecule type" value="Genomic_DNA"/>
</dbReference>
<name>A0A016TG48_9BILA</name>
<evidence type="ECO:0000313" key="1">
    <source>
        <dbReference type="EMBL" id="EYC01630.1"/>
    </source>
</evidence>
<evidence type="ECO:0000313" key="2">
    <source>
        <dbReference type="Proteomes" id="UP000024635"/>
    </source>
</evidence>
<sequence length="76" mass="8858">MESRKFLRNCNYMIYAWKRFAGHMATSVLYNFVDAEKALEKCRGIMARPPVEAADPPQLMVDAQTFWILFGVLNRE</sequence>
<accession>A0A016TG48</accession>